<dbReference type="RefSeq" id="WP_116068150.1">
    <property type="nucleotide sequence ID" value="NZ_BONB01000019.1"/>
</dbReference>
<feature type="signal peptide" evidence="2">
    <location>
        <begin position="1"/>
        <end position="24"/>
    </location>
</feature>
<accession>A0A3D9ZJL4</accession>
<dbReference type="InterPro" id="IPR009003">
    <property type="entry name" value="Peptidase_S1_PA"/>
</dbReference>
<gene>
    <name evidence="3" type="ORF">DFJ67_2663</name>
</gene>
<dbReference type="PANTHER" id="PTHR36234:SF5">
    <property type="entry name" value="LYSYL ENDOPEPTIDASE"/>
    <property type="match status" value="1"/>
</dbReference>
<dbReference type="InterPro" id="IPR043504">
    <property type="entry name" value="Peptidase_S1_PA_chymotrypsin"/>
</dbReference>
<dbReference type="Gene3D" id="2.40.10.10">
    <property type="entry name" value="Trypsin-like serine proteases"/>
    <property type="match status" value="2"/>
</dbReference>
<dbReference type="EMBL" id="QUMQ01000001">
    <property type="protein sequence ID" value="REF96672.1"/>
    <property type="molecule type" value="Genomic_DNA"/>
</dbReference>
<proteinExistence type="predicted"/>
<sequence>MRRTLALVAGACTAVVMAGATAYAMTGDGTEAKPAGISRLGKAADAPAPAAAGAPRKESGAATGGLPVAPASGVGSAIDAVGRQKVGSLESVAALLDYKSEGTTQTFHYPGAEYVKVHFDELSMLPGDYVTVSDPQNTEVHRVDSDPLDVVGGLLGSRAEADSGSGRWAMSVTGDTAVVTLHRAVPDPLGLQEAAGLGVRVDKVARGFTDQEQDAENASELRTARSLSENGREESVCGSNEARDAVCYKSADPAAYKKSKAVARLLINGTELCTGWRLGATNRMLTNNHCMVTSSDAYDTEVWFDYQCAKCGGDAVFKPTKVWGDKVLATERDLDFTLFTVENFTQVQKFGYLTIEPTRPVKGSEVYIPQHPGGNPGMIAMGSDKDSGGICAVADPSYDGYGQDSDVSYYCDTAGGSSGSPVISRKTDRVIALHHFGGCPNSGVRIDLVYGKIKKLL</sequence>
<dbReference type="SUPFAM" id="SSF50494">
    <property type="entry name" value="Trypsin-like serine proteases"/>
    <property type="match status" value="1"/>
</dbReference>
<evidence type="ECO:0000313" key="4">
    <source>
        <dbReference type="Proteomes" id="UP000256913"/>
    </source>
</evidence>
<protein>
    <submittedName>
        <fullName evidence="3">Trypsin-like peptidase</fullName>
    </submittedName>
</protein>
<keyword evidence="2" id="KW-0732">Signal</keyword>
<dbReference type="PANTHER" id="PTHR36234">
    <property type="entry name" value="LYSYL ENDOPEPTIDASE"/>
    <property type="match status" value="1"/>
</dbReference>
<evidence type="ECO:0000256" key="2">
    <source>
        <dbReference type="SAM" id="SignalP"/>
    </source>
</evidence>
<comment type="caution">
    <text evidence="3">The sequence shown here is derived from an EMBL/GenBank/DDBJ whole genome shotgun (WGS) entry which is preliminary data.</text>
</comment>
<dbReference type="AlphaFoldDB" id="A0A3D9ZJL4"/>
<feature type="region of interest" description="Disordered" evidence="1">
    <location>
        <begin position="210"/>
        <end position="236"/>
    </location>
</feature>
<keyword evidence="4" id="KW-1185">Reference proteome</keyword>
<name>A0A3D9ZJL4_9ACTN</name>
<dbReference type="Pfam" id="PF13365">
    <property type="entry name" value="Trypsin_2"/>
    <property type="match status" value="1"/>
</dbReference>
<evidence type="ECO:0000256" key="1">
    <source>
        <dbReference type="SAM" id="MobiDB-lite"/>
    </source>
</evidence>
<reference evidence="3 4" key="1">
    <citation type="submission" date="2018-08" db="EMBL/GenBank/DDBJ databases">
        <title>Sequencing the genomes of 1000 actinobacteria strains.</title>
        <authorList>
            <person name="Klenk H.-P."/>
        </authorList>
    </citation>
    <scope>NUCLEOTIDE SEQUENCE [LARGE SCALE GENOMIC DNA]</scope>
    <source>
        <strain evidence="3 4">DSM 44099</strain>
    </source>
</reference>
<dbReference type="Proteomes" id="UP000256913">
    <property type="component" value="Unassembled WGS sequence"/>
</dbReference>
<feature type="chain" id="PRO_5017781878" evidence="2">
    <location>
        <begin position="25"/>
        <end position="457"/>
    </location>
</feature>
<evidence type="ECO:0000313" key="3">
    <source>
        <dbReference type="EMBL" id="REF96672.1"/>
    </source>
</evidence>
<dbReference type="OrthoDB" id="5928962at2"/>
<organism evidence="3 4">
    <name type="scientific">Asanoa ferruginea</name>
    <dbReference type="NCBI Taxonomy" id="53367"/>
    <lineage>
        <taxon>Bacteria</taxon>
        <taxon>Bacillati</taxon>
        <taxon>Actinomycetota</taxon>
        <taxon>Actinomycetes</taxon>
        <taxon>Micromonosporales</taxon>
        <taxon>Micromonosporaceae</taxon>
        <taxon>Asanoa</taxon>
    </lineage>
</organism>